<evidence type="ECO:0000313" key="4">
    <source>
        <dbReference type="Proteomes" id="UP000188458"/>
    </source>
</evidence>
<feature type="region of interest" description="Disordered" evidence="2">
    <location>
        <begin position="305"/>
        <end position="334"/>
    </location>
</feature>
<feature type="coiled-coil region" evidence="1">
    <location>
        <begin position="125"/>
        <end position="152"/>
    </location>
</feature>
<evidence type="ECO:0000256" key="2">
    <source>
        <dbReference type="SAM" id="MobiDB-lite"/>
    </source>
</evidence>
<dbReference type="Gene3D" id="1.20.58.60">
    <property type="match status" value="1"/>
</dbReference>
<name>A0A1V3FSS6_9BACL</name>
<dbReference type="RefSeq" id="WP_077428587.1">
    <property type="nucleotide sequence ID" value="NZ_MQAD01000005.1"/>
</dbReference>
<keyword evidence="1" id="KW-0175">Coiled coil</keyword>
<organism evidence="3 4">
    <name type="scientific">Anoxybacillus kestanbolensis</name>
    <dbReference type="NCBI Taxonomy" id="227476"/>
    <lineage>
        <taxon>Bacteria</taxon>
        <taxon>Bacillati</taxon>
        <taxon>Bacillota</taxon>
        <taxon>Bacilli</taxon>
        <taxon>Bacillales</taxon>
        <taxon>Anoxybacillaceae</taxon>
        <taxon>Anoxybacillus</taxon>
    </lineage>
</organism>
<proteinExistence type="predicted"/>
<feature type="compositionally biased region" description="Polar residues" evidence="2">
    <location>
        <begin position="353"/>
        <end position="382"/>
    </location>
</feature>
<feature type="compositionally biased region" description="Polar residues" evidence="2">
    <location>
        <begin position="323"/>
        <end position="334"/>
    </location>
</feature>
<feature type="coiled-coil region" evidence="1">
    <location>
        <begin position="30"/>
        <end position="92"/>
    </location>
</feature>
<protein>
    <submittedName>
        <fullName evidence="3">Uncharacterized protein</fullName>
    </submittedName>
</protein>
<dbReference type="EMBL" id="MQAD01000005">
    <property type="protein sequence ID" value="OOE04688.1"/>
    <property type="molecule type" value="Genomic_DNA"/>
</dbReference>
<feature type="coiled-coil region" evidence="1">
    <location>
        <begin position="184"/>
        <end position="281"/>
    </location>
</feature>
<sequence>MNKESKSIQLEQKIIHLKSELEKYKTIIASMQIEQQFADINKQIDQLKTDNNNLKNIFKKSNELITNQKHEMKQLINEVQQIKDSYSQLQSSTKEYYSDLKGYLDKIEESIQLFFDTYYQFENEKQIITEQAHTLRKEIDEYQNQLADHHSLRSIIISFMERINSMEKEHDFSKKSGEKILGHVEEISKKLSNQKEETELLKEAMQSLADKISTFETMLNGLDKEQQKNQNDIINLKQKVSHQHIEIENLFEKTAHFSTGIEKIAHQISELKQLTECAEKKKEEHTTPDINEMKEMLMHVIQLLSKQKKGSNTEKTEREKDTTGFSEAKTTPPTNSFLKLQQFSNETNQPIVVSPIQKKNQPSPSKLNQIKPKNTDKSNITHIRSKNKEDDDEQLSNLTLPTTEYYVRNVSSSDVLNSLSKNSEDTIEFIFEPPFDTVSEEPILNLTIPRTDYTFEKTDLKNMLDKKNSSQTLLQLNEESENINTESETTHERKRSWLLALFERVKLTKP</sequence>
<feature type="region of interest" description="Disordered" evidence="2">
    <location>
        <begin position="353"/>
        <end position="394"/>
    </location>
</feature>
<gene>
    <name evidence="3" type="ORF">BO219_04650</name>
</gene>
<dbReference type="Proteomes" id="UP000188458">
    <property type="component" value="Unassembled WGS sequence"/>
</dbReference>
<evidence type="ECO:0000256" key="1">
    <source>
        <dbReference type="SAM" id="Coils"/>
    </source>
</evidence>
<evidence type="ECO:0000313" key="3">
    <source>
        <dbReference type="EMBL" id="OOE04688.1"/>
    </source>
</evidence>
<dbReference type="AlphaFoldDB" id="A0A1V3FSS6"/>
<accession>A0A1V3FSS6</accession>
<keyword evidence="4" id="KW-1185">Reference proteome</keyword>
<comment type="caution">
    <text evidence="3">The sequence shown here is derived from an EMBL/GenBank/DDBJ whole genome shotgun (WGS) entry which is preliminary data.</text>
</comment>
<feature type="compositionally biased region" description="Basic and acidic residues" evidence="2">
    <location>
        <begin position="311"/>
        <end position="322"/>
    </location>
</feature>
<reference evidence="4" key="1">
    <citation type="submission" date="2016-11" db="EMBL/GenBank/DDBJ databases">
        <title>Draft genome sequence of Anoxybacillus sp. strain 103 isolated from the Qarvajar hot spring in Nagorno-Karabach.</title>
        <authorList>
            <person name="Hovhannisyan P."/>
            <person name="Panosyan H."/>
            <person name="Birkeland N.-K."/>
        </authorList>
    </citation>
    <scope>NUCLEOTIDE SEQUENCE [LARGE SCALE GENOMIC DNA]</scope>
    <source>
        <strain evidence="4">103</strain>
    </source>
</reference>